<accession>A0A6G0YLZ1</accession>
<proteinExistence type="predicted"/>
<dbReference type="SUPFAM" id="SSF53098">
    <property type="entry name" value="Ribonuclease H-like"/>
    <property type="match status" value="1"/>
</dbReference>
<protein>
    <submittedName>
        <fullName evidence="1">Uncharacterized protein</fullName>
    </submittedName>
</protein>
<dbReference type="PANTHER" id="PTHR47501:SF5">
    <property type="entry name" value="HAT C-TERMINAL DIMERISATION DOMAIN-CONTAINING PROTEIN"/>
    <property type="match status" value="1"/>
</dbReference>
<dbReference type="OrthoDB" id="8912104at2759"/>
<name>A0A6G0YLZ1_APHCR</name>
<reference evidence="1 2" key="1">
    <citation type="submission" date="2019-08" db="EMBL/GenBank/DDBJ databases">
        <title>Whole genome of Aphis craccivora.</title>
        <authorList>
            <person name="Voronova N.V."/>
            <person name="Shulinski R.S."/>
            <person name="Bandarenka Y.V."/>
            <person name="Zhorov D.G."/>
            <person name="Warner D."/>
        </authorList>
    </citation>
    <scope>NUCLEOTIDE SEQUENCE [LARGE SCALE GENOMIC DNA]</scope>
    <source>
        <strain evidence="1">180601</strain>
        <tissue evidence="1">Whole Body</tissue>
    </source>
</reference>
<comment type="caution">
    <text evidence="1">The sequence shown here is derived from an EMBL/GenBank/DDBJ whole genome shotgun (WGS) entry which is preliminary data.</text>
</comment>
<dbReference type="EMBL" id="VUJU01003310">
    <property type="protein sequence ID" value="KAF0758406.1"/>
    <property type="molecule type" value="Genomic_DNA"/>
</dbReference>
<evidence type="ECO:0000313" key="1">
    <source>
        <dbReference type="EMBL" id="KAF0758406.1"/>
    </source>
</evidence>
<sequence length="471" mass="55412">MYKIKLIKLYKHIIVFIRLKCDYASIQNQNQKLTECNEKYKALIFDLQKKIKWYEQFVKLENERFENLFSNKLNKLFTPTQIQLLLNPKKKKVYKWTPEDISSAISLRSVSPKSYRFLRTKKNFPLPGEQFSTMDKLTVLCFDETYISNRICFDKQNEQRVHFEILALYDEHIKQNSISNHSRKRPLDQSSTIDLYPRKQPKLSFCNKKDKQKELDKNIMRYIVLGMRPVSTVEDENFIKIIKGIDNDLQITPNTLKRGNCVLSYRRMTGKHSYDHIADLFQDIFNKFSLLREQIVSIVTDNGSNFVKAFKEFGYDIQDMRDDIDYDDEEDEDDRSNEQTIFLPHHLRCASHTLSLIATTDFSKAVKNSSINRLHNGAIGKCTTLWNMSRRPKSSEIIHDLIGCSLFYPCPTRWNSLYDALSQLLKFKDKLNIIFQHLNVNTSFKDIELVYLDELIILLKPIACALDCLQA</sequence>
<evidence type="ECO:0000313" key="2">
    <source>
        <dbReference type="Proteomes" id="UP000478052"/>
    </source>
</evidence>
<organism evidence="1 2">
    <name type="scientific">Aphis craccivora</name>
    <name type="common">Cowpea aphid</name>
    <dbReference type="NCBI Taxonomy" id="307492"/>
    <lineage>
        <taxon>Eukaryota</taxon>
        <taxon>Metazoa</taxon>
        <taxon>Ecdysozoa</taxon>
        <taxon>Arthropoda</taxon>
        <taxon>Hexapoda</taxon>
        <taxon>Insecta</taxon>
        <taxon>Pterygota</taxon>
        <taxon>Neoptera</taxon>
        <taxon>Paraneoptera</taxon>
        <taxon>Hemiptera</taxon>
        <taxon>Sternorrhyncha</taxon>
        <taxon>Aphidomorpha</taxon>
        <taxon>Aphidoidea</taxon>
        <taxon>Aphididae</taxon>
        <taxon>Aphidini</taxon>
        <taxon>Aphis</taxon>
        <taxon>Aphis</taxon>
    </lineage>
</organism>
<gene>
    <name evidence="1" type="ORF">FWK35_00011207</name>
</gene>
<dbReference type="AlphaFoldDB" id="A0A6G0YLZ1"/>
<dbReference type="InterPro" id="IPR012337">
    <property type="entry name" value="RNaseH-like_sf"/>
</dbReference>
<keyword evidence="2" id="KW-1185">Reference proteome</keyword>
<dbReference type="PANTHER" id="PTHR47501">
    <property type="entry name" value="TRANSPOSASE-RELATED"/>
    <property type="match status" value="1"/>
</dbReference>
<dbReference type="Proteomes" id="UP000478052">
    <property type="component" value="Unassembled WGS sequence"/>
</dbReference>